<dbReference type="SUPFAM" id="SSF88697">
    <property type="entry name" value="PUA domain-like"/>
    <property type="match status" value="1"/>
</dbReference>
<dbReference type="Pfam" id="PF04266">
    <property type="entry name" value="ASCH"/>
    <property type="match status" value="1"/>
</dbReference>
<name>A0A928UVX7_9SPHI</name>
<dbReference type="InterPro" id="IPR015947">
    <property type="entry name" value="PUA-like_sf"/>
</dbReference>
<sequence length="203" mass="22439">MSNSIEIIEALNHAENSKVTKAISIKQPWASLIAHGIKDIENRTWPTKYRGTILIHVSSKSQFSVQLTDEQTKLAIPLLKTAIDGEMPFGAIIGKVDIVDCVINHGSIWAEKTPSCSPHHPKGLPSVIGKGRKDAIYNWVLANPVLFTNPILNVKGKLSFWHVDDIVAKTLESIDCQPIQIQPNLWDLAPTREEVEHGSGNEI</sequence>
<reference evidence="2" key="1">
    <citation type="submission" date="2018-02" db="EMBL/GenBank/DDBJ databases">
        <authorList>
            <person name="Vasarhelyi B.M."/>
            <person name="Deshmukh S."/>
            <person name="Balint B."/>
            <person name="Kukolya J."/>
        </authorList>
    </citation>
    <scope>NUCLEOTIDE SEQUENCE</scope>
    <source>
        <strain evidence="2">KB22</strain>
    </source>
</reference>
<dbReference type="Gene3D" id="2.30.130.30">
    <property type="entry name" value="Hypothetical protein"/>
    <property type="match status" value="1"/>
</dbReference>
<comment type="caution">
    <text evidence="2">The sequence shown here is derived from an EMBL/GenBank/DDBJ whole genome shotgun (WGS) entry which is preliminary data.</text>
</comment>
<dbReference type="Proteomes" id="UP000616201">
    <property type="component" value="Unassembled WGS sequence"/>
</dbReference>
<dbReference type="EMBL" id="PRDK01000001">
    <property type="protein sequence ID" value="MBE8712506.1"/>
    <property type="molecule type" value="Genomic_DNA"/>
</dbReference>
<feature type="domain" description="ASCH" evidence="1">
    <location>
        <begin position="23"/>
        <end position="101"/>
    </location>
</feature>
<dbReference type="InterPro" id="IPR007374">
    <property type="entry name" value="ASCH_domain"/>
</dbReference>
<protein>
    <submittedName>
        <fullName evidence="2">RNA-binding protein</fullName>
    </submittedName>
</protein>
<gene>
    <name evidence="2" type="ORF">C4F49_02275</name>
</gene>
<evidence type="ECO:0000313" key="2">
    <source>
        <dbReference type="EMBL" id="MBE8712506.1"/>
    </source>
</evidence>
<dbReference type="AlphaFoldDB" id="A0A928UVX7"/>
<dbReference type="CDD" id="cd06554">
    <property type="entry name" value="ASCH_ASC-1_like"/>
    <property type="match status" value="1"/>
</dbReference>
<organism evidence="2 3">
    <name type="scientific">Sphingobacterium hungaricum</name>
    <dbReference type="NCBI Taxonomy" id="2082723"/>
    <lineage>
        <taxon>Bacteria</taxon>
        <taxon>Pseudomonadati</taxon>
        <taxon>Bacteroidota</taxon>
        <taxon>Sphingobacteriia</taxon>
        <taxon>Sphingobacteriales</taxon>
        <taxon>Sphingobacteriaceae</taxon>
        <taxon>Sphingobacterium</taxon>
    </lineage>
</organism>
<evidence type="ECO:0000313" key="3">
    <source>
        <dbReference type="Proteomes" id="UP000616201"/>
    </source>
</evidence>
<accession>A0A928UVX7</accession>
<proteinExistence type="predicted"/>
<dbReference type="RefSeq" id="WP_196934838.1">
    <property type="nucleotide sequence ID" value="NZ_MU158698.1"/>
</dbReference>
<evidence type="ECO:0000259" key="1">
    <source>
        <dbReference type="Pfam" id="PF04266"/>
    </source>
</evidence>
<keyword evidence="3" id="KW-1185">Reference proteome</keyword>